<dbReference type="Pfam" id="PF00892">
    <property type="entry name" value="EamA"/>
    <property type="match status" value="2"/>
</dbReference>
<dbReference type="SUPFAM" id="SSF103481">
    <property type="entry name" value="Multidrug resistance efflux transporter EmrE"/>
    <property type="match status" value="2"/>
</dbReference>
<dbReference type="GO" id="GO:0016020">
    <property type="term" value="C:membrane"/>
    <property type="evidence" value="ECO:0007669"/>
    <property type="project" value="UniProtKB-SubCell"/>
</dbReference>
<dbReference type="InterPro" id="IPR050638">
    <property type="entry name" value="AA-Vitamin_Transporters"/>
</dbReference>
<protein>
    <submittedName>
        <fullName evidence="8">Drug/metabolite transporter (DMT)-like permease</fullName>
    </submittedName>
</protein>
<organism evidence="8 9">
    <name type="scientific">Blastococcus colisei</name>
    <dbReference type="NCBI Taxonomy" id="1564162"/>
    <lineage>
        <taxon>Bacteria</taxon>
        <taxon>Bacillati</taxon>
        <taxon>Actinomycetota</taxon>
        <taxon>Actinomycetes</taxon>
        <taxon>Geodermatophilales</taxon>
        <taxon>Geodermatophilaceae</taxon>
        <taxon>Blastococcus</taxon>
    </lineage>
</organism>
<feature type="transmembrane region" description="Helical" evidence="6">
    <location>
        <begin position="255"/>
        <end position="271"/>
    </location>
</feature>
<feature type="transmembrane region" description="Helical" evidence="6">
    <location>
        <begin position="221"/>
        <end position="243"/>
    </location>
</feature>
<keyword evidence="9" id="KW-1185">Reference proteome</keyword>
<evidence type="ECO:0000259" key="7">
    <source>
        <dbReference type="Pfam" id="PF00892"/>
    </source>
</evidence>
<dbReference type="InterPro" id="IPR037185">
    <property type="entry name" value="EmrE-like"/>
</dbReference>
<dbReference type="RefSeq" id="WP_142025356.1">
    <property type="nucleotide sequence ID" value="NZ_VFQE01000001.1"/>
</dbReference>
<dbReference type="PANTHER" id="PTHR32322">
    <property type="entry name" value="INNER MEMBRANE TRANSPORTER"/>
    <property type="match status" value="1"/>
</dbReference>
<feature type="domain" description="EamA" evidence="7">
    <location>
        <begin position="162"/>
        <end position="294"/>
    </location>
</feature>
<feature type="transmembrane region" description="Helical" evidence="6">
    <location>
        <begin position="72"/>
        <end position="93"/>
    </location>
</feature>
<feature type="domain" description="EamA" evidence="7">
    <location>
        <begin position="17"/>
        <end position="144"/>
    </location>
</feature>
<feature type="transmembrane region" description="Helical" evidence="6">
    <location>
        <begin position="185"/>
        <end position="209"/>
    </location>
</feature>
<feature type="transmembrane region" description="Helical" evidence="6">
    <location>
        <begin position="277"/>
        <end position="296"/>
    </location>
</feature>
<dbReference type="EMBL" id="VFQE01000001">
    <property type="protein sequence ID" value="TQN42758.1"/>
    <property type="molecule type" value="Genomic_DNA"/>
</dbReference>
<keyword evidence="5 6" id="KW-0472">Membrane</keyword>
<dbReference type="AlphaFoldDB" id="A0A543PF98"/>
<feature type="transmembrane region" description="Helical" evidence="6">
    <location>
        <begin position="99"/>
        <end position="118"/>
    </location>
</feature>
<feature type="transmembrane region" description="Helical" evidence="6">
    <location>
        <begin position="161"/>
        <end position="178"/>
    </location>
</feature>
<gene>
    <name evidence="8" type="ORF">FHU33_2166</name>
</gene>
<dbReference type="OrthoDB" id="4055477at2"/>
<feature type="transmembrane region" description="Helical" evidence="6">
    <location>
        <begin position="12"/>
        <end position="33"/>
    </location>
</feature>
<name>A0A543PF98_9ACTN</name>
<evidence type="ECO:0000313" key="8">
    <source>
        <dbReference type="EMBL" id="TQN42758.1"/>
    </source>
</evidence>
<sequence length="316" mass="32077">MASSATSPLQRLGGPALFVLLWSTGFVGAKYGLPYAPPFTFLTVRLAVAAVLLALLAAALRSARMSAPAQYGRASVVGLLLHAGYLGGVFYAISLGIPAGVAAVVVSLQPVLTAVLAARVLGERPAARQWLGLVLGVAGVALVVGPGIAESGSDRSLSVPGLVACLVALASGTLGTVYQKRHGDGIPLVWGTAVQYAAAAALLLAVAAATEDMSIRWTGEFVLAFVWLVLVLSLGAVLLLLLLLRRGTAAGVSSLYYLVPPATAVEAYFLFGEQVSPLSLAGIVVTALGVALVVVAPRSGQPPTSTSATARTSTPR</sequence>
<evidence type="ECO:0000256" key="5">
    <source>
        <dbReference type="ARBA" id="ARBA00023136"/>
    </source>
</evidence>
<dbReference type="PANTHER" id="PTHR32322:SF2">
    <property type="entry name" value="EAMA DOMAIN-CONTAINING PROTEIN"/>
    <property type="match status" value="1"/>
</dbReference>
<evidence type="ECO:0000256" key="4">
    <source>
        <dbReference type="ARBA" id="ARBA00022989"/>
    </source>
</evidence>
<feature type="transmembrane region" description="Helical" evidence="6">
    <location>
        <begin position="130"/>
        <end position="149"/>
    </location>
</feature>
<evidence type="ECO:0000313" key="9">
    <source>
        <dbReference type="Proteomes" id="UP000319865"/>
    </source>
</evidence>
<proteinExistence type="inferred from homology"/>
<evidence type="ECO:0000256" key="2">
    <source>
        <dbReference type="ARBA" id="ARBA00007362"/>
    </source>
</evidence>
<accession>A0A543PF98</accession>
<keyword evidence="3 6" id="KW-0812">Transmembrane</keyword>
<evidence type="ECO:0000256" key="6">
    <source>
        <dbReference type="SAM" id="Phobius"/>
    </source>
</evidence>
<evidence type="ECO:0000256" key="1">
    <source>
        <dbReference type="ARBA" id="ARBA00004141"/>
    </source>
</evidence>
<keyword evidence="4 6" id="KW-1133">Transmembrane helix</keyword>
<evidence type="ECO:0000256" key="3">
    <source>
        <dbReference type="ARBA" id="ARBA00022692"/>
    </source>
</evidence>
<comment type="subcellular location">
    <subcellularLocation>
        <location evidence="1">Membrane</location>
        <topology evidence="1">Multi-pass membrane protein</topology>
    </subcellularLocation>
</comment>
<dbReference type="InterPro" id="IPR000620">
    <property type="entry name" value="EamA_dom"/>
</dbReference>
<comment type="caution">
    <text evidence="8">The sequence shown here is derived from an EMBL/GenBank/DDBJ whole genome shotgun (WGS) entry which is preliminary data.</text>
</comment>
<reference evidence="8 9" key="1">
    <citation type="submission" date="2019-06" db="EMBL/GenBank/DDBJ databases">
        <title>Sequencing the genomes of 1000 actinobacteria strains.</title>
        <authorList>
            <person name="Klenk H.-P."/>
        </authorList>
    </citation>
    <scope>NUCLEOTIDE SEQUENCE [LARGE SCALE GENOMIC DNA]</scope>
    <source>
        <strain evidence="8 9">DSM 46837</strain>
    </source>
</reference>
<dbReference type="Gene3D" id="1.10.3730.20">
    <property type="match status" value="1"/>
</dbReference>
<feature type="transmembrane region" description="Helical" evidence="6">
    <location>
        <begin position="39"/>
        <end position="60"/>
    </location>
</feature>
<dbReference type="Proteomes" id="UP000319865">
    <property type="component" value="Unassembled WGS sequence"/>
</dbReference>
<comment type="similarity">
    <text evidence="2">Belongs to the EamA transporter family.</text>
</comment>